<keyword evidence="1" id="KW-0285">Flavoprotein</keyword>
<accession>A0A1H9Q7C4</accession>
<evidence type="ECO:0000256" key="3">
    <source>
        <dbReference type="ARBA" id="ARBA00023002"/>
    </source>
</evidence>
<evidence type="ECO:0000313" key="6">
    <source>
        <dbReference type="Proteomes" id="UP000199051"/>
    </source>
</evidence>
<dbReference type="PANTHER" id="PTHR43408">
    <property type="entry name" value="FMN REDUCTASE (NADPH)"/>
    <property type="match status" value="1"/>
</dbReference>
<name>A0A1H9Q7C4_9PSEU</name>
<proteinExistence type="predicted"/>
<keyword evidence="3" id="KW-0560">Oxidoreductase</keyword>
<dbReference type="PANTHER" id="PTHR43408:SF1">
    <property type="entry name" value="FMN REDUCTASE (NADPH)"/>
    <property type="match status" value="1"/>
</dbReference>
<dbReference type="AlphaFoldDB" id="A0A1H9Q7C4"/>
<keyword evidence="6" id="KW-1185">Reference proteome</keyword>
<sequence>MSSIVVLSGSPSATSRTAALTGHLAARLRDHGHDVRLVLVRDLPPAALLHADVTDPAIAEVTAAIEAADGVVVASPVYKAAYSGLLKTLLDLLPQFALAGKTALPVLTGGSPAHVLALDYALRPVLSSLGAHHIVPGWFVLDRHIEVTGSGVVLHPDAEAPLLSVVDTFSRVLPVGVV</sequence>
<dbReference type="GO" id="GO:0008752">
    <property type="term" value="F:FMN reductase [NAD(P)H] activity"/>
    <property type="evidence" value="ECO:0007669"/>
    <property type="project" value="InterPro"/>
</dbReference>
<dbReference type="InterPro" id="IPR005025">
    <property type="entry name" value="FMN_Rdtase-like_dom"/>
</dbReference>
<dbReference type="Proteomes" id="UP000199051">
    <property type="component" value="Unassembled WGS sequence"/>
</dbReference>
<dbReference type="InterPro" id="IPR029039">
    <property type="entry name" value="Flavoprotein-like_sf"/>
</dbReference>
<dbReference type="SUPFAM" id="SSF52218">
    <property type="entry name" value="Flavoproteins"/>
    <property type="match status" value="1"/>
</dbReference>
<keyword evidence="2" id="KW-0288">FMN</keyword>
<dbReference type="GO" id="GO:0046306">
    <property type="term" value="P:alkanesulfonate catabolic process"/>
    <property type="evidence" value="ECO:0007669"/>
    <property type="project" value="InterPro"/>
</dbReference>
<evidence type="ECO:0000256" key="1">
    <source>
        <dbReference type="ARBA" id="ARBA00022630"/>
    </source>
</evidence>
<protein>
    <submittedName>
        <fullName evidence="5">FMN reductase</fullName>
    </submittedName>
</protein>
<dbReference type="EMBL" id="FOGI01000004">
    <property type="protein sequence ID" value="SER55733.1"/>
    <property type="molecule type" value="Genomic_DNA"/>
</dbReference>
<dbReference type="RefSeq" id="WP_092776407.1">
    <property type="nucleotide sequence ID" value="NZ_FOGI01000004.1"/>
</dbReference>
<dbReference type="Pfam" id="PF03358">
    <property type="entry name" value="FMN_red"/>
    <property type="match status" value="1"/>
</dbReference>
<evidence type="ECO:0000259" key="4">
    <source>
        <dbReference type="Pfam" id="PF03358"/>
    </source>
</evidence>
<dbReference type="NCBIfam" id="TIGR03567">
    <property type="entry name" value="FMN_reduc_SsuE"/>
    <property type="match status" value="1"/>
</dbReference>
<dbReference type="InterPro" id="IPR051814">
    <property type="entry name" value="NAD(P)H-dep_FMN_reductase"/>
</dbReference>
<organism evidence="5 6">
    <name type="scientific">Actinokineospora terrae</name>
    <dbReference type="NCBI Taxonomy" id="155974"/>
    <lineage>
        <taxon>Bacteria</taxon>
        <taxon>Bacillati</taxon>
        <taxon>Actinomycetota</taxon>
        <taxon>Actinomycetes</taxon>
        <taxon>Pseudonocardiales</taxon>
        <taxon>Pseudonocardiaceae</taxon>
        <taxon>Actinokineospora</taxon>
    </lineage>
</organism>
<reference evidence="6" key="1">
    <citation type="submission" date="2016-10" db="EMBL/GenBank/DDBJ databases">
        <authorList>
            <person name="Varghese N."/>
            <person name="Submissions S."/>
        </authorList>
    </citation>
    <scope>NUCLEOTIDE SEQUENCE [LARGE SCALE GENOMIC DNA]</scope>
    <source>
        <strain evidence="6">DSM 44260</strain>
    </source>
</reference>
<gene>
    <name evidence="5" type="ORF">SAMN04487818_10493</name>
</gene>
<evidence type="ECO:0000256" key="2">
    <source>
        <dbReference type="ARBA" id="ARBA00022643"/>
    </source>
</evidence>
<dbReference type="InterPro" id="IPR020048">
    <property type="entry name" value="NADPH-dep_FMN_reduc_SsuE"/>
</dbReference>
<feature type="domain" description="NADPH-dependent FMN reductase-like" evidence="4">
    <location>
        <begin position="4"/>
        <end position="143"/>
    </location>
</feature>
<dbReference type="STRING" id="155974.SAMN04487818_10493"/>
<evidence type="ECO:0000313" key="5">
    <source>
        <dbReference type="EMBL" id="SER55733.1"/>
    </source>
</evidence>
<dbReference type="Gene3D" id="3.40.50.360">
    <property type="match status" value="1"/>
</dbReference>